<dbReference type="EC" id="3.1.1.17" evidence="4"/>
<sequence precursor="true">MKLLAVITSLALLAPALAQDAAPYAPRTVADRTTGEIERLDPRLDALVDPNSPIEVLAEGLDWSEGPVWLTEPGYVVFSDVPRNTVYKWTQEEGLTTWLTPSGYTGDVPRGGETGSNGLALDARGRLVLCQHGDRRVARLLTPFPSAGPVADPKFKTITNNYDGKRFNSPNDLAIHSSGAIYFTDPPYGMVGKWDDPAKEIDFQGVYRVTPDGKSNVEDQSLNAPNGVALSPDEQTLYVAQSDPKKPHVFAYDVGSDGSLSNRRVLFDALELSKTRPGMPDGLKLDTQGNLFVTGPGGVLVLTPEGDHLGTIRTGGLIANCAFGDDGRTLYMTSDDLFCRVRLKTKGSGF</sequence>
<accession>A0A518D8A6</accession>
<proteinExistence type="predicted"/>
<dbReference type="InterPro" id="IPR013658">
    <property type="entry name" value="SGL"/>
</dbReference>
<protein>
    <submittedName>
        <fullName evidence="4">Gluconolactonase</fullName>
        <ecNumber evidence="4">3.1.1.17</ecNumber>
    </submittedName>
</protein>
<evidence type="ECO:0000256" key="1">
    <source>
        <dbReference type="ARBA" id="ARBA00022801"/>
    </source>
</evidence>
<dbReference type="PANTHER" id="PTHR47572:SF4">
    <property type="entry name" value="LACTONASE DRP35"/>
    <property type="match status" value="1"/>
</dbReference>
<evidence type="ECO:0000256" key="2">
    <source>
        <dbReference type="SAM" id="SignalP"/>
    </source>
</evidence>
<evidence type="ECO:0000313" key="5">
    <source>
        <dbReference type="Proteomes" id="UP000317429"/>
    </source>
</evidence>
<keyword evidence="1 4" id="KW-0378">Hydrolase</keyword>
<dbReference type="Gene3D" id="2.120.10.30">
    <property type="entry name" value="TolB, C-terminal domain"/>
    <property type="match status" value="1"/>
</dbReference>
<reference evidence="4 5" key="1">
    <citation type="submission" date="2019-02" db="EMBL/GenBank/DDBJ databases">
        <title>Deep-cultivation of Planctomycetes and their phenomic and genomic characterization uncovers novel biology.</title>
        <authorList>
            <person name="Wiegand S."/>
            <person name="Jogler M."/>
            <person name="Boedeker C."/>
            <person name="Pinto D."/>
            <person name="Vollmers J."/>
            <person name="Rivas-Marin E."/>
            <person name="Kohn T."/>
            <person name="Peeters S.H."/>
            <person name="Heuer A."/>
            <person name="Rast P."/>
            <person name="Oberbeckmann S."/>
            <person name="Bunk B."/>
            <person name="Jeske O."/>
            <person name="Meyerdierks A."/>
            <person name="Storesund J.E."/>
            <person name="Kallscheuer N."/>
            <person name="Luecker S."/>
            <person name="Lage O.M."/>
            <person name="Pohl T."/>
            <person name="Merkel B.J."/>
            <person name="Hornburger P."/>
            <person name="Mueller R.-W."/>
            <person name="Bruemmer F."/>
            <person name="Labrenz M."/>
            <person name="Spormann A.M."/>
            <person name="Op den Camp H."/>
            <person name="Overmann J."/>
            <person name="Amann R."/>
            <person name="Jetten M.S.M."/>
            <person name="Mascher T."/>
            <person name="Medema M.H."/>
            <person name="Devos D.P."/>
            <person name="Kaster A.-K."/>
            <person name="Ovreas L."/>
            <person name="Rohde M."/>
            <person name="Galperin M.Y."/>
            <person name="Jogler C."/>
        </authorList>
    </citation>
    <scope>NUCLEOTIDE SEQUENCE [LARGE SCALE GENOMIC DNA]</scope>
    <source>
        <strain evidence="4 5">Pla175</strain>
    </source>
</reference>
<dbReference type="AlphaFoldDB" id="A0A518D8A6"/>
<keyword evidence="5" id="KW-1185">Reference proteome</keyword>
<evidence type="ECO:0000259" key="3">
    <source>
        <dbReference type="Pfam" id="PF08450"/>
    </source>
</evidence>
<dbReference type="Pfam" id="PF08450">
    <property type="entry name" value="SGL"/>
    <property type="match status" value="1"/>
</dbReference>
<dbReference type="GO" id="GO:0004341">
    <property type="term" value="F:gluconolactonase activity"/>
    <property type="evidence" value="ECO:0007669"/>
    <property type="project" value="UniProtKB-EC"/>
</dbReference>
<evidence type="ECO:0000313" key="4">
    <source>
        <dbReference type="EMBL" id="QDU87716.1"/>
    </source>
</evidence>
<feature type="domain" description="SMP-30/Gluconolactonase/LRE-like region" evidence="3">
    <location>
        <begin position="63"/>
        <end position="334"/>
    </location>
</feature>
<dbReference type="EMBL" id="CP036291">
    <property type="protein sequence ID" value="QDU87716.1"/>
    <property type="molecule type" value="Genomic_DNA"/>
</dbReference>
<dbReference type="OrthoDB" id="272794at2"/>
<dbReference type="PANTHER" id="PTHR47572">
    <property type="entry name" value="LIPOPROTEIN-RELATED"/>
    <property type="match status" value="1"/>
</dbReference>
<name>A0A518D8A6_9BACT</name>
<dbReference type="InterPro" id="IPR051262">
    <property type="entry name" value="SMP-30/CGR1_Lactonase"/>
</dbReference>
<dbReference type="InterPro" id="IPR011042">
    <property type="entry name" value="6-blade_b-propeller_TolB-like"/>
</dbReference>
<gene>
    <name evidence="4" type="primary">gnl</name>
    <name evidence="4" type="ORF">Pla175_10820</name>
</gene>
<dbReference type="SUPFAM" id="SSF63829">
    <property type="entry name" value="Calcium-dependent phosphotriesterase"/>
    <property type="match status" value="1"/>
</dbReference>
<organism evidence="4 5">
    <name type="scientific">Pirellulimonas nuda</name>
    <dbReference type="NCBI Taxonomy" id="2528009"/>
    <lineage>
        <taxon>Bacteria</taxon>
        <taxon>Pseudomonadati</taxon>
        <taxon>Planctomycetota</taxon>
        <taxon>Planctomycetia</taxon>
        <taxon>Pirellulales</taxon>
        <taxon>Lacipirellulaceae</taxon>
        <taxon>Pirellulimonas</taxon>
    </lineage>
</organism>
<feature type="chain" id="PRO_5022058462" evidence="2">
    <location>
        <begin position="19"/>
        <end position="350"/>
    </location>
</feature>
<dbReference type="RefSeq" id="WP_145281862.1">
    <property type="nucleotide sequence ID" value="NZ_CP036291.1"/>
</dbReference>
<dbReference type="Proteomes" id="UP000317429">
    <property type="component" value="Chromosome"/>
</dbReference>
<dbReference type="KEGG" id="pnd:Pla175_10820"/>
<feature type="signal peptide" evidence="2">
    <location>
        <begin position="1"/>
        <end position="18"/>
    </location>
</feature>
<keyword evidence="2" id="KW-0732">Signal</keyword>